<proteinExistence type="predicted"/>
<dbReference type="Proteomes" id="UP000254876">
    <property type="component" value="Unassembled WGS sequence"/>
</dbReference>
<dbReference type="InterPro" id="IPR001584">
    <property type="entry name" value="Integrase_cat-core"/>
</dbReference>
<protein>
    <submittedName>
        <fullName evidence="2">Transposase and inactivated derivatives</fullName>
    </submittedName>
</protein>
<dbReference type="GO" id="GO:0003676">
    <property type="term" value="F:nucleic acid binding"/>
    <property type="evidence" value="ECO:0007669"/>
    <property type="project" value="InterPro"/>
</dbReference>
<gene>
    <name evidence="2" type="ORF">NCTC10588_02635</name>
</gene>
<dbReference type="InterPro" id="IPR009057">
    <property type="entry name" value="Homeodomain-like_sf"/>
</dbReference>
<dbReference type="AlphaFoldDB" id="A0A7Z7PX36"/>
<dbReference type="InterPro" id="IPR012337">
    <property type="entry name" value="RNaseH-like_sf"/>
</dbReference>
<dbReference type="GO" id="GO:0015074">
    <property type="term" value="P:DNA integration"/>
    <property type="evidence" value="ECO:0007669"/>
    <property type="project" value="InterPro"/>
</dbReference>
<dbReference type="EMBL" id="UFYD01000001">
    <property type="protein sequence ID" value="STD07395.1"/>
    <property type="molecule type" value="Genomic_DNA"/>
</dbReference>
<organism evidence="2 3">
    <name type="scientific">Elizabethkingia anophelis</name>
    <dbReference type="NCBI Taxonomy" id="1117645"/>
    <lineage>
        <taxon>Bacteria</taxon>
        <taxon>Pseudomonadati</taxon>
        <taxon>Bacteroidota</taxon>
        <taxon>Flavobacteriia</taxon>
        <taxon>Flavobacteriales</taxon>
        <taxon>Weeksellaceae</taxon>
        <taxon>Elizabethkingia</taxon>
    </lineage>
</organism>
<dbReference type="InterPro" id="IPR050900">
    <property type="entry name" value="Transposase_IS3/IS150/IS904"/>
</dbReference>
<dbReference type="InterPro" id="IPR048020">
    <property type="entry name" value="Transpos_IS3"/>
</dbReference>
<dbReference type="Pfam" id="PF13565">
    <property type="entry name" value="HTH_32"/>
    <property type="match status" value="1"/>
</dbReference>
<dbReference type="PROSITE" id="PS50994">
    <property type="entry name" value="INTEGRASE"/>
    <property type="match status" value="1"/>
</dbReference>
<sequence>MRLSASEKYEIIQEVTTSEIGVKRTLKSFGIARSTFYKWYQKYLENGYDGLETSKRTSKRQWNSIPEEQKDLVVEIALEHTELSSRELAHKITDEQGVFISESSVYRILKQRDLIPAPNHFLLSAANEFKDKTKFVHQMWQTDFTYFKVIGWGWYYLSTVLDDYSRYIIHWELCDSMKAEDVKRTVNTAIEKAKLKSKAKPKLLSDNGSCYILNELRTYLKDDLKMKQVHGKPMHPQTQGKIERYHRTMKNVVKLNHFYHPEELVEALEKFVENYNNNRYHESLKNLPPADVYFGRSEQILEKRRQIKSDSIRKRRQLYFQQKLLSL</sequence>
<dbReference type="InterPro" id="IPR036388">
    <property type="entry name" value="WH-like_DNA-bd_sf"/>
</dbReference>
<evidence type="ECO:0000313" key="3">
    <source>
        <dbReference type="Proteomes" id="UP000254876"/>
    </source>
</evidence>
<dbReference type="PANTHER" id="PTHR46889:SF4">
    <property type="entry name" value="TRANSPOSASE INSO FOR INSERTION SEQUENCE ELEMENT IS911B-RELATED"/>
    <property type="match status" value="1"/>
</dbReference>
<dbReference type="PANTHER" id="PTHR46889">
    <property type="entry name" value="TRANSPOSASE INSF FOR INSERTION SEQUENCE IS3B-RELATED"/>
    <property type="match status" value="1"/>
</dbReference>
<evidence type="ECO:0000313" key="2">
    <source>
        <dbReference type="EMBL" id="STD07395.1"/>
    </source>
</evidence>
<dbReference type="Gene3D" id="3.30.420.10">
    <property type="entry name" value="Ribonuclease H-like superfamily/Ribonuclease H"/>
    <property type="match status" value="1"/>
</dbReference>
<feature type="domain" description="Integrase catalytic" evidence="1">
    <location>
        <begin position="130"/>
        <end position="297"/>
    </location>
</feature>
<dbReference type="InterPro" id="IPR036397">
    <property type="entry name" value="RNaseH_sf"/>
</dbReference>
<comment type="caution">
    <text evidence="2">The sequence shown here is derived from an EMBL/GenBank/DDBJ whole genome shotgun (WGS) entry which is preliminary data.</text>
</comment>
<evidence type="ECO:0000259" key="1">
    <source>
        <dbReference type="PROSITE" id="PS50994"/>
    </source>
</evidence>
<name>A0A7Z7PX36_9FLAO</name>
<dbReference type="Gene3D" id="1.10.10.10">
    <property type="entry name" value="Winged helix-like DNA-binding domain superfamily/Winged helix DNA-binding domain"/>
    <property type="match status" value="1"/>
</dbReference>
<reference evidence="2 3" key="1">
    <citation type="submission" date="2018-06" db="EMBL/GenBank/DDBJ databases">
        <authorList>
            <consortium name="Pathogen Informatics"/>
            <person name="Doyle S."/>
        </authorList>
    </citation>
    <scope>NUCLEOTIDE SEQUENCE [LARGE SCALE GENOMIC DNA]</scope>
    <source>
        <strain evidence="2 3">NCTC10588</strain>
    </source>
</reference>
<dbReference type="SUPFAM" id="SSF53098">
    <property type="entry name" value="Ribonuclease H-like"/>
    <property type="match status" value="1"/>
</dbReference>
<accession>A0A7Z7PX36</accession>
<dbReference type="Pfam" id="PF00665">
    <property type="entry name" value="rve"/>
    <property type="match status" value="1"/>
</dbReference>
<dbReference type="NCBIfam" id="NF033516">
    <property type="entry name" value="transpos_IS3"/>
    <property type="match status" value="1"/>
</dbReference>
<dbReference type="SUPFAM" id="SSF46689">
    <property type="entry name" value="Homeodomain-like"/>
    <property type="match status" value="1"/>
</dbReference>